<reference evidence="10" key="1">
    <citation type="submission" date="2014-08" db="EMBL/GenBank/DDBJ databases">
        <authorList>
            <person name="Sharma Rahul"/>
            <person name="Thines Marco"/>
        </authorList>
    </citation>
    <scope>NUCLEOTIDE SEQUENCE</scope>
</reference>
<keyword evidence="5 8" id="KW-0862">Zinc</keyword>
<dbReference type="HAMAP" id="MF_03226">
    <property type="entry name" value="YJU2"/>
    <property type="match status" value="1"/>
</dbReference>
<dbReference type="EMBL" id="LN483124">
    <property type="protein sequence ID" value="CED82577.1"/>
    <property type="molecule type" value="Genomic_DNA"/>
</dbReference>
<dbReference type="PANTHER" id="PTHR12111">
    <property type="entry name" value="SPLICING FACTOR YJU2"/>
    <property type="match status" value="1"/>
</dbReference>
<dbReference type="InterPro" id="IPR043701">
    <property type="entry name" value="Yju2"/>
</dbReference>
<evidence type="ECO:0000313" key="10">
    <source>
        <dbReference type="EMBL" id="CED82577.1"/>
    </source>
</evidence>
<keyword evidence="4 8" id="KW-0747">Spliceosome</keyword>
<evidence type="ECO:0000256" key="5">
    <source>
        <dbReference type="ARBA" id="ARBA00022833"/>
    </source>
</evidence>
<evidence type="ECO:0000256" key="8">
    <source>
        <dbReference type="HAMAP-Rule" id="MF_03226"/>
    </source>
</evidence>
<comment type="subunit">
    <text evidence="8">Component of the spliceosome. Present in the activated B complex, the catalytically activated B* complex which catalyzes the branching, the catalytic step 1 C complex catalyzing the exon ligation, and the postcatalytic P complex containing the ligated exons (mRNA) and the excised lariat intron.</text>
</comment>
<evidence type="ECO:0000256" key="3">
    <source>
        <dbReference type="ARBA" id="ARBA00022723"/>
    </source>
</evidence>
<keyword evidence="6" id="KW-0508">mRNA splicing</keyword>
<feature type="compositionally biased region" description="Basic and acidic residues" evidence="9">
    <location>
        <begin position="137"/>
        <end position="147"/>
    </location>
</feature>
<feature type="binding site" evidence="8">
    <location>
        <position position="44"/>
    </location>
    <ligand>
        <name>Zn(2+)</name>
        <dbReference type="ChEBI" id="CHEBI:29105"/>
    </ligand>
</feature>
<organism evidence="10">
    <name type="scientific">Phaffia rhodozyma</name>
    <name type="common">Yeast</name>
    <name type="synonym">Xanthophyllomyces dendrorhous</name>
    <dbReference type="NCBI Taxonomy" id="264483"/>
    <lineage>
        <taxon>Eukaryota</taxon>
        <taxon>Fungi</taxon>
        <taxon>Dikarya</taxon>
        <taxon>Basidiomycota</taxon>
        <taxon>Agaricomycotina</taxon>
        <taxon>Tremellomycetes</taxon>
        <taxon>Cystofilobasidiales</taxon>
        <taxon>Mrakiaceae</taxon>
        <taxon>Phaffia</taxon>
    </lineage>
</organism>
<feature type="binding site" evidence="8">
    <location>
        <position position="47"/>
    </location>
    <ligand>
        <name>Zn(2+)</name>
        <dbReference type="ChEBI" id="CHEBI:29105"/>
    </ligand>
</feature>
<comment type="similarity">
    <text evidence="8">Belongs to the CWC16 family. YJU2 subfamily.</text>
</comment>
<evidence type="ECO:0000256" key="6">
    <source>
        <dbReference type="ARBA" id="ARBA00023187"/>
    </source>
</evidence>
<accession>A0A0F7SKC9</accession>
<dbReference type="PANTHER" id="PTHR12111:SF1">
    <property type="entry name" value="SPLICING FACTOR YJU2"/>
    <property type="match status" value="1"/>
</dbReference>
<evidence type="ECO:0000256" key="4">
    <source>
        <dbReference type="ARBA" id="ARBA00022728"/>
    </source>
</evidence>
<evidence type="ECO:0000256" key="7">
    <source>
        <dbReference type="ARBA" id="ARBA00023242"/>
    </source>
</evidence>
<keyword evidence="7 8" id="KW-0539">Nucleus</keyword>
<proteinExistence type="inferred from homology"/>
<evidence type="ECO:0000256" key="2">
    <source>
        <dbReference type="ARBA" id="ARBA00022664"/>
    </source>
</evidence>
<feature type="region of interest" description="Disordered" evidence="9">
    <location>
        <begin position="224"/>
        <end position="276"/>
    </location>
</feature>
<keyword evidence="2" id="KW-0507">mRNA processing</keyword>
<name>A0A0F7SKC9_PHARH</name>
<evidence type="ECO:0000256" key="1">
    <source>
        <dbReference type="ARBA" id="ARBA00004123"/>
    </source>
</evidence>
<feature type="binding site" evidence="8">
    <location>
        <position position="84"/>
    </location>
    <ligand>
        <name>Zn(2+)</name>
        <dbReference type="ChEBI" id="CHEBI:29105"/>
    </ligand>
</feature>
<dbReference type="GO" id="GO:0000349">
    <property type="term" value="P:generation of catalytic spliceosome for first transesterification step"/>
    <property type="evidence" value="ECO:0007669"/>
    <property type="project" value="UniProtKB-UniRule"/>
</dbReference>
<dbReference type="AlphaFoldDB" id="A0A0F7SKC9"/>
<protein>
    <recommendedName>
        <fullName evidence="8">Splicing factor YJU2</fullName>
    </recommendedName>
</protein>
<feature type="compositionally biased region" description="Basic and acidic residues" evidence="9">
    <location>
        <begin position="242"/>
        <end position="251"/>
    </location>
</feature>
<comment type="function">
    <text evidence="8">Part of the spliceosome which catalyzes two sequential transesterification reactions, first the excision of the non-coding intron from pre-mRNA and then the ligation of the coding exons to form the mature mRNA. Plays a role in stabilizing the structure of the spliceosome catalytic core and docking of the branch helix into the active site, producing 5'-exon and lariat intron-3'-intermediates.</text>
</comment>
<dbReference type="InterPro" id="IPR007590">
    <property type="entry name" value="Saf4/Yju2"/>
</dbReference>
<feature type="binding site" evidence="8">
    <location>
        <position position="81"/>
    </location>
    <ligand>
        <name>Zn(2+)</name>
        <dbReference type="ChEBI" id="CHEBI:29105"/>
    </ligand>
</feature>
<sequence length="335" mass="36770">MSERKVLNKYFPPDFDPAKIPRRKLKDKNDQQVVRLMAPFSMRCNSCGEYIYKGKKFNARKETVLGEDYHGIKIFRFYIKCTLCSSEITFKTDPQNADYLAEHGASRNFESWRDDADEHNKATYMPDAGEDDEEESAADKEREDAMKMLESSTESAKREMDILDALQDIRSRNARNERVGISLSEPHPSTSKGALTAEDLVRLAEEEEDEKLVRSVFAQIPSSSTKPVALGGEYGSSDEDVPEKADGEESKPIQSTITVKRKYDPSMTEDDSPSLASLLEKKGLAGRPGPSAVEAGVARKGTGVGGGFGFGAGVGGVAKKKKIGGLLGGIVVKKK</sequence>
<comment type="subcellular location">
    <subcellularLocation>
        <location evidence="1 8">Nucleus</location>
    </subcellularLocation>
</comment>
<evidence type="ECO:0000256" key="9">
    <source>
        <dbReference type="SAM" id="MobiDB-lite"/>
    </source>
</evidence>
<keyword evidence="3 8" id="KW-0479">Metal-binding</keyword>
<dbReference type="GO" id="GO:0046872">
    <property type="term" value="F:metal ion binding"/>
    <property type="evidence" value="ECO:0007669"/>
    <property type="project" value="UniProtKB-KW"/>
</dbReference>
<dbReference type="GO" id="GO:0071006">
    <property type="term" value="C:U2-type catalytic step 1 spliceosome"/>
    <property type="evidence" value="ECO:0007669"/>
    <property type="project" value="UniProtKB-UniRule"/>
</dbReference>
<dbReference type="Pfam" id="PF04502">
    <property type="entry name" value="Saf4_Yju2"/>
    <property type="match status" value="1"/>
</dbReference>
<feature type="region of interest" description="Disordered" evidence="9">
    <location>
        <begin position="121"/>
        <end position="158"/>
    </location>
</feature>